<dbReference type="RefSeq" id="WP_189607797.1">
    <property type="nucleotide sequence ID" value="NZ_BMXR01000003.1"/>
</dbReference>
<evidence type="ECO:0000256" key="2">
    <source>
        <dbReference type="ARBA" id="ARBA00022729"/>
    </source>
</evidence>
<organism evidence="9 10">
    <name type="scientific">Saccharospirillum salsuginis</name>
    <dbReference type="NCBI Taxonomy" id="418750"/>
    <lineage>
        <taxon>Bacteria</taxon>
        <taxon>Pseudomonadati</taxon>
        <taxon>Pseudomonadota</taxon>
        <taxon>Gammaproteobacteria</taxon>
        <taxon>Oceanospirillales</taxon>
        <taxon>Saccharospirillaceae</taxon>
        <taxon>Saccharospirillum</taxon>
    </lineage>
</organism>
<evidence type="ECO:0000313" key="10">
    <source>
        <dbReference type="Proteomes" id="UP000626148"/>
    </source>
</evidence>
<feature type="signal peptide" evidence="7">
    <location>
        <begin position="1"/>
        <end position="21"/>
    </location>
</feature>
<keyword evidence="10" id="KW-1185">Reference proteome</keyword>
<evidence type="ECO:0000256" key="1">
    <source>
        <dbReference type="ARBA" id="ARBA00005791"/>
    </source>
</evidence>
<dbReference type="Pfam" id="PF01323">
    <property type="entry name" value="DSBA"/>
    <property type="match status" value="1"/>
</dbReference>
<dbReference type="Gene3D" id="3.40.30.10">
    <property type="entry name" value="Glutaredoxin"/>
    <property type="match status" value="1"/>
</dbReference>
<keyword evidence="4" id="KW-0676">Redox-active center</keyword>
<dbReference type="Proteomes" id="UP000626148">
    <property type="component" value="Unassembled WGS sequence"/>
</dbReference>
<evidence type="ECO:0000256" key="7">
    <source>
        <dbReference type="SAM" id="SignalP"/>
    </source>
</evidence>
<evidence type="ECO:0000256" key="4">
    <source>
        <dbReference type="ARBA" id="ARBA00023284"/>
    </source>
</evidence>
<dbReference type="AlphaFoldDB" id="A0A918K3S9"/>
<protein>
    <recommendedName>
        <fullName evidence="5">Thiol:disulfide interchange protein</fullName>
    </recommendedName>
</protein>
<gene>
    <name evidence="9" type="primary">dsbA</name>
    <name evidence="9" type="ORF">GCM10007392_13910</name>
</gene>
<dbReference type="InterPro" id="IPR023205">
    <property type="entry name" value="DsbA/DsbL"/>
</dbReference>
<evidence type="ECO:0000256" key="3">
    <source>
        <dbReference type="ARBA" id="ARBA00023157"/>
    </source>
</evidence>
<sequence length="209" mass="23661">MIKRLLGAALVVCATLGFAQAEEYKAGQHFEVLPEKIPTNYRGSEAGEIMEIFSYSCIHCFNLEPFVQSWKQSKPEDIRFTPVPVLFNPRQTAEVKAYYAAELLEILDESHQATYNEIHINRNRLSSDEDFAEFYTRFGVSEDEYLNMANSFAVNVKVNQAQKVTQMSQVQGTPSLVVNGKYLVTGRTAGGNEKMFDVAVWLIRRDASE</sequence>
<dbReference type="CDD" id="cd03019">
    <property type="entry name" value="DsbA_DsbA"/>
    <property type="match status" value="1"/>
</dbReference>
<dbReference type="InterPro" id="IPR050824">
    <property type="entry name" value="Thiol_disulfide_DsbA"/>
</dbReference>
<evidence type="ECO:0000313" key="9">
    <source>
        <dbReference type="EMBL" id="GGX48227.1"/>
    </source>
</evidence>
<feature type="domain" description="DSBA-like thioredoxin" evidence="8">
    <location>
        <begin position="78"/>
        <end position="186"/>
    </location>
</feature>
<reference evidence="9" key="1">
    <citation type="journal article" date="2014" name="Int. J. Syst. Evol. Microbiol.">
        <title>Complete genome sequence of Corynebacterium casei LMG S-19264T (=DSM 44701T), isolated from a smear-ripened cheese.</title>
        <authorList>
            <consortium name="US DOE Joint Genome Institute (JGI-PGF)"/>
            <person name="Walter F."/>
            <person name="Albersmeier A."/>
            <person name="Kalinowski J."/>
            <person name="Ruckert C."/>
        </authorList>
    </citation>
    <scope>NUCLEOTIDE SEQUENCE</scope>
    <source>
        <strain evidence="9">KCTC 22169</strain>
    </source>
</reference>
<dbReference type="SUPFAM" id="SSF52833">
    <property type="entry name" value="Thioredoxin-like"/>
    <property type="match status" value="1"/>
</dbReference>
<name>A0A918K3S9_9GAMM</name>
<dbReference type="GO" id="GO:0016491">
    <property type="term" value="F:oxidoreductase activity"/>
    <property type="evidence" value="ECO:0007669"/>
    <property type="project" value="InterPro"/>
</dbReference>
<comment type="caution">
    <text evidence="9">The sequence shown here is derived from an EMBL/GenBank/DDBJ whole genome shotgun (WGS) entry which is preliminary data.</text>
</comment>
<comment type="similarity">
    <text evidence="1">Belongs to the thioredoxin family. DsbA subfamily.</text>
</comment>
<reference evidence="9" key="2">
    <citation type="submission" date="2020-09" db="EMBL/GenBank/DDBJ databases">
        <authorList>
            <person name="Sun Q."/>
            <person name="Kim S."/>
        </authorList>
    </citation>
    <scope>NUCLEOTIDE SEQUENCE</scope>
    <source>
        <strain evidence="9">KCTC 22169</strain>
    </source>
</reference>
<proteinExistence type="inferred from homology"/>
<keyword evidence="5" id="KW-0574">Periplasm</keyword>
<accession>A0A918K3S9</accession>
<dbReference type="PANTHER" id="PTHR35891">
    <property type="entry name" value="THIOL:DISULFIDE INTERCHANGE PROTEIN DSBA"/>
    <property type="match status" value="1"/>
</dbReference>
<dbReference type="PANTHER" id="PTHR35891:SF2">
    <property type="entry name" value="THIOL:DISULFIDE INTERCHANGE PROTEIN DSBA"/>
    <property type="match status" value="1"/>
</dbReference>
<keyword evidence="3 5" id="KW-1015">Disulfide bond</keyword>
<evidence type="ECO:0000256" key="6">
    <source>
        <dbReference type="PIRSR" id="PIRSR001488-1"/>
    </source>
</evidence>
<dbReference type="InterPro" id="IPR036249">
    <property type="entry name" value="Thioredoxin-like_sf"/>
</dbReference>
<feature type="disulfide bond" description="Redox-active" evidence="6">
    <location>
        <begin position="57"/>
        <end position="60"/>
    </location>
</feature>
<evidence type="ECO:0000259" key="8">
    <source>
        <dbReference type="Pfam" id="PF01323"/>
    </source>
</evidence>
<feature type="chain" id="PRO_5036996755" description="Thiol:disulfide interchange protein" evidence="7">
    <location>
        <begin position="22"/>
        <end position="209"/>
    </location>
</feature>
<dbReference type="GO" id="GO:0042597">
    <property type="term" value="C:periplasmic space"/>
    <property type="evidence" value="ECO:0007669"/>
    <property type="project" value="UniProtKB-SubCell"/>
</dbReference>
<keyword evidence="2 7" id="KW-0732">Signal</keyword>
<comment type="subcellular location">
    <subcellularLocation>
        <location evidence="5">Periplasm</location>
    </subcellularLocation>
</comment>
<dbReference type="InterPro" id="IPR001853">
    <property type="entry name" value="DSBA-like_thioredoxin_dom"/>
</dbReference>
<dbReference type="EMBL" id="BMXR01000003">
    <property type="protein sequence ID" value="GGX48227.1"/>
    <property type="molecule type" value="Genomic_DNA"/>
</dbReference>
<dbReference type="PIRSF" id="PIRSF001488">
    <property type="entry name" value="Tdi_protein"/>
    <property type="match status" value="1"/>
</dbReference>
<evidence type="ECO:0000256" key="5">
    <source>
        <dbReference type="PIRNR" id="PIRNR001488"/>
    </source>
</evidence>